<evidence type="ECO:0000313" key="10">
    <source>
        <dbReference type="Proteomes" id="UP000215509"/>
    </source>
</evidence>
<dbReference type="OrthoDB" id="5421057at2"/>
<comment type="subcellular location">
    <subcellularLocation>
        <location evidence="1 5">Cytoplasm</location>
    </subcellularLocation>
</comment>
<evidence type="ECO:0000256" key="4">
    <source>
        <dbReference type="ARBA" id="ARBA00022490"/>
    </source>
</evidence>
<dbReference type="RefSeq" id="WP_094016598.1">
    <property type="nucleotide sequence ID" value="NZ_NMQW01000027.1"/>
</dbReference>
<dbReference type="GO" id="GO:0005737">
    <property type="term" value="C:cytoplasm"/>
    <property type="evidence" value="ECO:0007669"/>
    <property type="project" value="UniProtKB-SubCell"/>
</dbReference>
<keyword evidence="10" id="KW-1185">Reference proteome</keyword>
<name>A0A229UN49_9BACL</name>
<evidence type="ECO:0000256" key="1">
    <source>
        <dbReference type="ARBA" id="ARBA00004496"/>
    </source>
</evidence>
<dbReference type="PANTHER" id="PTHR33602:SF1">
    <property type="entry name" value="REGULATORY PROTEIN RECX FAMILY PROTEIN"/>
    <property type="match status" value="1"/>
</dbReference>
<comment type="caution">
    <text evidence="9">The sequence shown here is derived from an EMBL/GenBank/DDBJ whole genome shotgun (WGS) entry which is preliminary data.</text>
</comment>
<feature type="domain" description="RecX second three-helical" evidence="6">
    <location>
        <begin position="118"/>
        <end position="158"/>
    </location>
</feature>
<protein>
    <recommendedName>
        <fullName evidence="3 5">Regulatory protein RecX</fullName>
    </recommendedName>
</protein>
<dbReference type="InterPro" id="IPR053925">
    <property type="entry name" value="RecX_HTH_3rd"/>
</dbReference>
<dbReference type="EMBL" id="NMQW01000027">
    <property type="protein sequence ID" value="OXM84744.1"/>
    <property type="molecule type" value="Genomic_DNA"/>
</dbReference>
<feature type="domain" description="RecX third three-helical" evidence="7">
    <location>
        <begin position="165"/>
        <end position="212"/>
    </location>
</feature>
<dbReference type="Gene3D" id="1.10.10.10">
    <property type="entry name" value="Winged helix-like DNA-binding domain superfamily/Winged helix DNA-binding domain"/>
    <property type="match status" value="3"/>
</dbReference>
<dbReference type="AlphaFoldDB" id="A0A229UN49"/>
<proteinExistence type="inferred from homology"/>
<evidence type="ECO:0000256" key="2">
    <source>
        <dbReference type="ARBA" id="ARBA00009695"/>
    </source>
</evidence>
<dbReference type="InterPro" id="IPR003783">
    <property type="entry name" value="Regulatory_RecX"/>
</dbReference>
<dbReference type="PANTHER" id="PTHR33602">
    <property type="entry name" value="REGULATORY PROTEIN RECX FAMILY PROTEIN"/>
    <property type="match status" value="1"/>
</dbReference>
<keyword evidence="4 5" id="KW-0963">Cytoplasm</keyword>
<comment type="similarity">
    <text evidence="2 5">Belongs to the RecX family.</text>
</comment>
<dbReference type="InterPro" id="IPR036388">
    <property type="entry name" value="WH-like_DNA-bd_sf"/>
</dbReference>
<feature type="domain" description="RecX first three-helical" evidence="8">
    <location>
        <begin position="72"/>
        <end position="111"/>
    </location>
</feature>
<dbReference type="InterPro" id="IPR053926">
    <property type="entry name" value="RecX_HTH_1st"/>
</dbReference>
<evidence type="ECO:0000259" key="8">
    <source>
        <dbReference type="Pfam" id="PF21982"/>
    </source>
</evidence>
<dbReference type="Pfam" id="PF02631">
    <property type="entry name" value="RecX_HTH2"/>
    <property type="match status" value="1"/>
</dbReference>
<dbReference type="HAMAP" id="MF_01114">
    <property type="entry name" value="RecX"/>
    <property type="match status" value="1"/>
</dbReference>
<evidence type="ECO:0000259" key="7">
    <source>
        <dbReference type="Pfam" id="PF21981"/>
    </source>
</evidence>
<evidence type="ECO:0000256" key="5">
    <source>
        <dbReference type="HAMAP-Rule" id="MF_01114"/>
    </source>
</evidence>
<dbReference type="InterPro" id="IPR053924">
    <property type="entry name" value="RecX_HTH_2nd"/>
</dbReference>
<dbReference type="Pfam" id="PF21981">
    <property type="entry name" value="RecX_HTH3"/>
    <property type="match status" value="1"/>
</dbReference>
<comment type="function">
    <text evidence="5">Modulates RecA activity.</text>
</comment>
<organism evidence="9 10">
    <name type="scientific">Paenibacillus rigui</name>
    <dbReference type="NCBI Taxonomy" id="554312"/>
    <lineage>
        <taxon>Bacteria</taxon>
        <taxon>Bacillati</taxon>
        <taxon>Bacillota</taxon>
        <taxon>Bacilli</taxon>
        <taxon>Bacillales</taxon>
        <taxon>Paenibacillaceae</taxon>
        <taxon>Paenibacillus</taxon>
    </lineage>
</organism>
<evidence type="ECO:0000259" key="6">
    <source>
        <dbReference type="Pfam" id="PF02631"/>
    </source>
</evidence>
<reference evidence="9 10" key="1">
    <citation type="submission" date="2017-07" db="EMBL/GenBank/DDBJ databases">
        <title>Genome sequencing and assembly of Paenibacillus rigui.</title>
        <authorList>
            <person name="Mayilraj S."/>
        </authorList>
    </citation>
    <scope>NUCLEOTIDE SEQUENCE [LARGE SCALE GENOMIC DNA]</scope>
    <source>
        <strain evidence="9 10">JCM 16352</strain>
    </source>
</reference>
<dbReference type="GO" id="GO:0006282">
    <property type="term" value="P:regulation of DNA repair"/>
    <property type="evidence" value="ECO:0007669"/>
    <property type="project" value="UniProtKB-UniRule"/>
</dbReference>
<evidence type="ECO:0000313" key="9">
    <source>
        <dbReference type="EMBL" id="OXM84744.1"/>
    </source>
</evidence>
<evidence type="ECO:0000256" key="3">
    <source>
        <dbReference type="ARBA" id="ARBA00018111"/>
    </source>
</evidence>
<accession>A0A229UN49</accession>
<dbReference type="Pfam" id="PF21982">
    <property type="entry name" value="RecX_HTH1"/>
    <property type="match status" value="1"/>
</dbReference>
<gene>
    <name evidence="5" type="primary">recX</name>
    <name evidence="9" type="ORF">CF651_19765</name>
</gene>
<sequence>MNHDEEDKLRSGTITKVERQKRVKDRYNLYIDDEFAFSVHEDILIRYKLVKGSEVEEEGLRAIVHAQEKQRAYLYAVRLLGSRLRSEHELWNRLKQKGYDPVLATTTVERLKQEQYVNDAVFAEQLTKQRVRSQKKGRNWVKQELQFKGIDPIQISKAIQQIDEETEYRSAYELVYKKYRKEFIIDAKQAQRKAMGFLLRRGYSSSLVSKVVREVLKAFGEELEDEMNEFGFE</sequence>
<dbReference type="Proteomes" id="UP000215509">
    <property type="component" value="Unassembled WGS sequence"/>
</dbReference>